<feature type="signal peptide" evidence="1">
    <location>
        <begin position="1"/>
        <end position="17"/>
    </location>
</feature>
<dbReference type="Proteomes" id="UP000194664">
    <property type="component" value="Unassembled WGS sequence"/>
</dbReference>
<organism evidence="3 4">
    <name type="scientific">Marivivens niveibacter</name>
    <dbReference type="NCBI Taxonomy" id="1930667"/>
    <lineage>
        <taxon>Bacteria</taxon>
        <taxon>Pseudomonadati</taxon>
        <taxon>Pseudomonadota</taxon>
        <taxon>Alphaproteobacteria</taxon>
        <taxon>Rhodobacterales</taxon>
        <taxon>Paracoccaceae</taxon>
        <taxon>Marivivens group</taxon>
        <taxon>Marivivens</taxon>
    </lineage>
</organism>
<keyword evidence="4" id="KW-1185">Reference proteome</keyword>
<dbReference type="SUPFAM" id="SSF159245">
    <property type="entry name" value="AttH-like"/>
    <property type="match status" value="1"/>
</dbReference>
<feature type="chain" id="PRO_5012829400" evidence="1">
    <location>
        <begin position="18"/>
        <end position="338"/>
    </location>
</feature>
<sequence>MNVKAIVLCILPMCAMAQGFAGLGETVDGFAVPTAGYQFMFPEDHGAHPEFRIEWWYVTANLTGPDGTQYGAQWTVFRNALEPEMGTGWGAPQIWLGHAALTTPTDHYYAERFGRSGIGQAGAKDTSLDVWIDEWELTDNHMTAQGADWAYHLDLQFDGPLVFHGDNGLSVKSSAGQASYYYSQPYIRVSGSIFVDGAEIPVMGQAWMDREWSSQPLASDQSGWDWFSLSFDTGDKLMGFQLRGTDTYTSASWISADGGVTAYSDGAFLAEPITVHETAGVTLPVEWRVTLPLQGVDVIVNAINPDAYLPVSVPYWEGPVTVTGSHGGVGYLEMTGYD</sequence>
<dbReference type="Pfam" id="PF17186">
    <property type="entry name" value="Lipocalin_9"/>
    <property type="match status" value="1"/>
</dbReference>
<evidence type="ECO:0000313" key="4">
    <source>
        <dbReference type="Proteomes" id="UP000194664"/>
    </source>
</evidence>
<feature type="domain" description="AttH" evidence="2">
    <location>
        <begin position="53"/>
        <end position="214"/>
    </location>
</feature>
<dbReference type="Pfam" id="PF07143">
    <property type="entry name" value="CrtC"/>
    <property type="match status" value="1"/>
</dbReference>
<dbReference type="PANTHER" id="PTHR38591:SF1">
    <property type="entry name" value="BLL1000 PROTEIN"/>
    <property type="match status" value="1"/>
</dbReference>
<dbReference type="InterPro" id="IPR023374">
    <property type="entry name" value="AttH-like_dom_sf"/>
</dbReference>
<gene>
    <name evidence="3" type="ORF">BVC71_08210</name>
</gene>
<evidence type="ECO:0000259" key="2">
    <source>
        <dbReference type="Pfam" id="PF07143"/>
    </source>
</evidence>
<evidence type="ECO:0000256" key="1">
    <source>
        <dbReference type="SAM" id="SignalP"/>
    </source>
</evidence>
<dbReference type="Gene3D" id="2.40.370.10">
    <property type="entry name" value="AttH-like domain"/>
    <property type="match status" value="2"/>
</dbReference>
<dbReference type="RefSeq" id="WP_086451136.1">
    <property type="nucleotide sequence ID" value="NZ_MSPP01000002.1"/>
</dbReference>
<keyword evidence="1" id="KW-0732">Signal</keyword>
<accession>A0A251X098</accession>
<evidence type="ECO:0000313" key="3">
    <source>
        <dbReference type="EMBL" id="OUD09798.1"/>
    </source>
</evidence>
<reference evidence="3 4" key="1">
    <citation type="submission" date="2016-12" db="EMBL/GenBank/DDBJ databases">
        <title>The draft genome sequence of HSLHS2.</title>
        <authorList>
            <person name="Hu D."/>
            <person name="Wang L."/>
            <person name="Shao Z."/>
        </authorList>
    </citation>
    <scope>NUCLEOTIDE SEQUENCE [LARGE SCALE GENOMIC DNA]</scope>
    <source>
        <strain evidence="3">MCCC 1A06712</strain>
    </source>
</reference>
<protein>
    <submittedName>
        <fullName evidence="3">Iron ABC transporter permease</fullName>
    </submittedName>
</protein>
<dbReference type="InterPro" id="IPR010791">
    <property type="entry name" value="AttH_dom"/>
</dbReference>
<dbReference type="AlphaFoldDB" id="A0A251X098"/>
<dbReference type="EMBL" id="MSPP01000002">
    <property type="protein sequence ID" value="OUD09798.1"/>
    <property type="molecule type" value="Genomic_DNA"/>
</dbReference>
<name>A0A251X098_9RHOB</name>
<proteinExistence type="predicted"/>
<dbReference type="OrthoDB" id="9770826at2"/>
<comment type="caution">
    <text evidence="3">The sequence shown here is derived from an EMBL/GenBank/DDBJ whole genome shotgun (WGS) entry which is preliminary data.</text>
</comment>
<dbReference type="PANTHER" id="PTHR38591">
    <property type="entry name" value="HYDROLASE"/>
    <property type="match status" value="1"/>
</dbReference>